<reference evidence="1 2" key="1">
    <citation type="submission" date="2018-12" db="EMBL/GenBank/DDBJ databases">
        <title>Rubrispira sanarue gen. nov., sp., nov., a member of the order Silvanigrellales, isolated from a brackish lake in Hamamatsu Japan.</title>
        <authorList>
            <person name="Maejima Y."/>
            <person name="Iino T."/>
            <person name="Muraguchi Y."/>
            <person name="Fukuda K."/>
            <person name="Nojiri H."/>
            <person name="Ohkuma M."/>
            <person name="Moriuchi R."/>
            <person name="Dohra H."/>
            <person name="Kimbara K."/>
            <person name="Shintani M."/>
        </authorList>
    </citation>
    <scope>NUCLEOTIDE SEQUENCE [LARGE SCALE GENOMIC DNA]</scope>
    <source>
        <strain evidence="1 2">RF1110005</strain>
    </source>
</reference>
<evidence type="ECO:0000313" key="2">
    <source>
        <dbReference type="Proteomes" id="UP000291236"/>
    </source>
</evidence>
<keyword evidence="2" id="KW-1185">Reference proteome</keyword>
<accession>A0A4P2VN96</accession>
<gene>
    <name evidence="1" type="ORF">JCM31447_14720</name>
</gene>
<dbReference type="RefSeq" id="WP_130608080.1">
    <property type="nucleotide sequence ID" value="NZ_AP019368.1"/>
</dbReference>
<protein>
    <submittedName>
        <fullName evidence="1">Uncharacterized protein</fullName>
    </submittedName>
</protein>
<evidence type="ECO:0000313" key="1">
    <source>
        <dbReference type="EMBL" id="BBH53029.1"/>
    </source>
</evidence>
<dbReference type="OrthoDB" id="2858797at2"/>
<dbReference type="EMBL" id="AP019368">
    <property type="protein sequence ID" value="BBH53029.1"/>
    <property type="molecule type" value="Genomic_DNA"/>
</dbReference>
<dbReference type="KEGG" id="sbf:JCM31447_14720"/>
<dbReference type="Proteomes" id="UP000291236">
    <property type="component" value="Chromosome"/>
</dbReference>
<proteinExistence type="predicted"/>
<sequence>MQNPMYNQLNVDANEANRLFWNGKYFSLEVVLVYPTQLTTIEEVNSYLENSTLVLKLTPFKNQFRAKMLASLLEQDIIEKSEIIGLTVSLNILKNNILDILDIRKTDATLDGDGSGSLSASESAKIEVSESEKAALIESLQKLIEGNLKPHLRQPFTSFVPSFLDEQWTDRLPKQKNKSALLPFQAVFPFSGSIERVVENQMYALDDLYCVNPSCNCNEVTCVVLTFDPHSGKEITHGGFKYNLEKNTYKNIPNFPSQFNAQEWFRQFSKLSSISLPFAFNSRYQFLRKQVSLLSK</sequence>
<organism evidence="1 2">
    <name type="scientific">Fluviispira sanaruensis</name>
    <dbReference type="NCBI Taxonomy" id="2493639"/>
    <lineage>
        <taxon>Bacteria</taxon>
        <taxon>Pseudomonadati</taxon>
        <taxon>Bdellovibrionota</taxon>
        <taxon>Oligoflexia</taxon>
        <taxon>Silvanigrellales</taxon>
        <taxon>Silvanigrellaceae</taxon>
        <taxon>Fluviispira</taxon>
    </lineage>
</organism>
<dbReference type="AlphaFoldDB" id="A0A4P2VN96"/>
<name>A0A4P2VN96_FLUSA</name>